<dbReference type="InterPro" id="IPR036864">
    <property type="entry name" value="Zn2-C6_fun-type_DNA-bd_sf"/>
</dbReference>
<comment type="subcellular location">
    <subcellularLocation>
        <location evidence="1">Nucleus</location>
    </subcellularLocation>
</comment>
<dbReference type="OrthoDB" id="4132249at2759"/>
<dbReference type="EMBL" id="KB456261">
    <property type="protein sequence ID" value="EMF15544.1"/>
    <property type="molecule type" value="Genomic_DNA"/>
</dbReference>
<name>M3DCK5_SPHMS</name>
<dbReference type="GO" id="GO:0000981">
    <property type="term" value="F:DNA-binding transcription factor activity, RNA polymerase II-specific"/>
    <property type="evidence" value="ECO:0007669"/>
    <property type="project" value="InterPro"/>
</dbReference>
<reference evidence="10 11" key="1">
    <citation type="journal article" date="2012" name="PLoS Pathog.">
        <title>Diverse lifestyles and strategies of plant pathogenesis encoded in the genomes of eighteen Dothideomycetes fungi.</title>
        <authorList>
            <person name="Ohm R.A."/>
            <person name="Feau N."/>
            <person name="Henrissat B."/>
            <person name="Schoch C.L."/>
            <person name="Horwitz B.A."/>
            <person name="Barry K.W."/>
            <person name="Condon B.J."/>
            <person name="Copeland A.C."/>
            <person name="Dhillon B."/>
            <person name="Glaser F."/>
            <person name="Hesse C.N."/>
            <person name="Kosti I."/>
            <person name="LaButti K."/>
            <person name="Lindquist E.A."/>
            <person name="Lucas S."/>
            <person name="Salamov A.A."/>
            <person name="Bradshaw R.E."/>
            <person name="Ciuffetti L."/>
            <person name="Hamelin R.C."/>
            <person name="Kema G.H.J."/>
            <person name="Lawrence C."/>
            <person name="Scott J.A."/>
            <person name="Spatafora J.W."/>
            <person name="Turgeon B.G."/>
            <person name="de Wit P.J.G.M."/>
            <person name="Zhong S."/>
            <person name="Goodwin S.B."/>
            <person name="Grigoriev I.V."/>
        </authorList>
    </citation>
    <scope>NUCLEOTIDE SEQUENCE [LARGE SCALE GENOMIC DNA]</scope>
    <source>
        <strain evidence="10 11">SO2202</strain>
    </source>
</reference>
<dbReference type="RefSeq" id="XP_016763665.1">
    <property type="nucleotide sequence ID" value="XM_016904276.1"/>
</dbReference>
<proteinExistence type="predicted"/>
<evidence type="ECO:0000256" key="4">
    <source>
        <dbReference type="ARBA" id="ARBA00023015"/>
    </source>
</evidence>
<organism evidence="10 11">
    <name type="scientific">Sphaerulina musiva (strain SO2202)</name>
    <name type="common">Poplar stem canker fungus</name>
    <name type="synonym">Septoria musiva</name>
    <dbReference type="NCBI Taxonomy" id="692275"/>
    <lineage>
        <taxon>Eukaryota</taxon>
        <taxon>Fungi</taxon>
        <taxon>Dikarya</taxon>
        <taxon>Ascomycota</taxon>
        <taxon>Pezizomycotina</taxon>
        <taxon>Dothideomycetes</taxon>
        <taxon>Dothideomycetidae</taxon>
        <taxon>Mycosphaerellales</taxon>
        <taxon>Mycosphaerellaceae</taxon>
        <taxon>Sphaerulina</taxon>
    </lineage>
</organism>
<dbReference type="PANTHER" id="PTHR31668">
    <property type="entry name" value="GLUCOSE TRANSPORT TRANSCRIPTION REGULATOR RGT1-RELATED-RELATED"/>
    <property type="match status" value="1"/>
</dbReference>
<feature type="domain" description="Zn(2)-C6 fungal-type" evidence="9">
    <location>
        <begin position="35"/>
        <end position="64"/>
    </location>
</feature>
<accession>M3DCK5</accession>
<dbReference type="PANTHER" id="PTHR31668:SF18">
    <property type="entry name" value="MALTOSE FERMENTATION REGULATORY PROTEIN MAL13-RELATED"/>
    <property type="match status" value="1"/>
</dbReference>
<evidence type="ECO:0000256" key="3">
    <source>
        <dbReference type="ARBA" id="ARBA00022833"/>
    </source>
</evidence>
<dbReference type="GeneID" id="27901413"/>
<evidence type="ECO:0000256" key="7">
    <source>
        <dbReference type="ARBA" id="ARBA00023242"/>
    </source>
</evidence>
<dbReference type="HOGENOM" id="CLU_016574_6_2_1"/>
<dbReference type="Pfam" id="PF04082">
    <property type="entry name" value="Fungal_trans"/>
    <property type="match status" value="1"/>
</dbReference>
<keyword evidence="2" id="KW-0479">Metal-binding</keyword>
<dbReference type="GO" id="GO:0005634">
    <property type="term" value="C:nucleus"/>
    <property type="evidence" value="ECO:0007669"/>
    <property type="project" value="UniProtKB-SubCell"/>
</dbReference>
<gene>
    <name evidence="10" type="ORF">SEPMUDRAFT_147399</name>
</gene>
<dbReference type="eggNOG" id="ENOG502RZG2">
    <property type="taxonomic scope" value="Eukaryota"/>
</dbReference>
<evidence type="ECO:0000256" key="1">
    <source>
        <dbReference type="ARBA" id="ARBA00004123"/>
    </source>
</evidence>
<evidence type="ECO:0000313" key="10">
    <source>
        <dbReference type="EMBL" id="EMF15544.1"/>
    </source>
</evidence>
<dbReference type="PROSITE" id="PS00463">
    <property type="entry name" value="ZN2_CY6_FUNGAL_1"/>
    <property type="match status" value="1"/>
</dbReference>
<keyword evidence="3" id="KW-0862">Zinc</keyword>
<keyword evidence="7" id="KW-0539">Nucleus</keyword>
<evidence type="ECO:0000313" key="11">
    <source>
        <dbReference type="Proteomes" id="UP000016931"/>
    </source>
</evidence>
<dbReference type="InterPro" id="IPR007219">
    <property type="entry name" value="XnlR_reg_dom"/>
</dbReference>
<sequence>MTTTTTTQQPAGVPPSSGAKREGHDAAPKQQLKRACDCCRKRKVRCDGQDPCTPCKKASIRCAYLAVPKKKGPKGLRSARVLHALRRIDHDASSQAPSSAGSLSPNQTQPFGSNWGWGTNGSVPPGASPSQAPQGQEIAYGQPTASVAPDQRPYHQQLPPSMPHIQPVYAPQVPLVKHEPAPHQETRPIPPNTQQSESIAAGSEAQSQVFTPMSSELYSRRAITPEAFMPFVQLFFQHMFPIMPVFDRSVFLDPYQYSNHSSMSSEMYALLCALCATTVVQLDESIPQPPSIHPSKKTDAFFAEECLRERMLFDYPEQATSFNLMTSFLLFCYYGNHENHNRAWYFLQESITFSENMSLDEEELYEKLDPIDAQWRRRIYYLLFITERAYAVQRRKRTRLSASISLPSVFESEDPQLLNGFVNLVNLFSAVDDSFVSIWRGSRRASLCDEAWLVRTQKQLDASAHAVAVGEITETQRLDISVTREWLHVLAWQMGVSNGLIWSQGEGGMRLDYPVEISRRVVEITDGASPIALDSHGIGMEQKLSDIAGCLADVLRCTAGDTSATFLEGKEYLKTLLNRLSSMRGKESRYLKPLMMKMEGLVGYELQNVTLPPPDEQRQILSSANNSNAQLPSIFVTALDGRTSSQWTMRESVSMLRTLSMCGTLGLPSIAVMEEPNGWAQQRRPSGRVLEEAELDVLQPWLQAGAM</sequence>
<evidence type="ECO:0000256" key="8">
    <source>
        <dbReference type="SAM" id="MobiDB-lite"/>
    </source>
</evidence>
<evidence type="ECO:0000256" key="6">
    <source>
        <dbReference type="ARBA" id="ARBA00023163"/>
    </source>
</evidence>
<dbReference type="GO" id="GO:0006351">
    <property type="term" value="P:DNA-templated transcription"/>
    <property type="evidence" value="ECO:0007669"/>
    <property type="project" value="InterPro"/>
</dbReference>
<protein>
    <recommendedName>
        <fullName evidence="9">Zn(2)-C6 fungal-type domain-containing protein</fullName>
    </recommendedName>
</protein>
<dbReference type="CDD" id="cd00067">
    <property type="entry name" value="GAL4"/>
    <property type="match status" value="1"/>
</dbReference>
<dbReference type="CDD" id="cd12148">
    <property type="entry name" value="fungal_TF_MHR"/>
    <property type="match status" value="1"/>
</dbReference>
<dbReference type="GO" id="GO:0003677">
    <property type="term" value="F:DNA binding"/>
    <property type="evidence" value="ECO:0007669"/>
    <property type="project" value="UniProtKB-KW"/>
</dbReference>
<dbReference type="InterPro" id="IPR050797">
    <property type="entry name" value="Carb_Metab_Trans_Reg"/>
</dbReference>
<feature type="compositionally biased region" description="Low complexity" evidence="8">
    <location>
        <begin position="93"/>
        <end position="104"/>
    </location>
</feature>
<dbReference type="Proteomes" id="UP000016931">
    <property type="component" value="Unassembled WGS sequence"/>
</dbReference>
<dbReference type="STRING" id="692275.M3DCK5"/>
<keyword evidence="6" id="KW-0804">Transcription</keyword>
<feature type="region of interest" description="Disordered" evidence="8">
    <location>
        <begin position="90"/>
        <end position="166"/>
    </location>
</feature>
<dbReference type="SUPFAM" id="SSF57701">
    <property type="entry name" value="Zn2/Cys6 DNA-binding domain"/>
    <property type="match status" value="1"/>
</dbReference>
<keyword evidence="11" id="KW-1185">Reference proteome</keyword>
<keyword evidence="4" id="KW-0805">Transcription regulation</keyword>
<dbReference type="PROSITE" id="PS50048">
    <property type="entry name" value="ZN2_CY6_FUNGAL_2"/>
    <property type="match status" value="1"/>
</dbReference>
<dbReference type="AlphaFoldDB" id="M3DCK5"/>
<dbReference type="Gene3D" id="4.10.240.10">
    <property type="entry name" value="Zn(2)-C6 fungal-type DNA-binding domain"/>
    <property type="match status" value="1"/>
</dbReference>
<dbReference type="Pfam" id="PF00172">
    <property type="entry name" value="Zn_clus"/>
    <property type="match status" value="1"/>
</dbReference>
<dbReference type="GO" id="GO:0008270">
    <property type="term" value="F:zinc ion binding"/>
    <property type="evidence" value="ECO:0007669"/>
    <property type="project" value="InterPro"/>
</dbReference>
<dbReference type="InterPro" id="IPR001138">
    <property type="entry name" value="Zn2Cys6_DnaBD"/>
</dbReference>
<dbReference type="SMART" id="SM00066">
    <property type="entry name" value="GAL4"/>
    <property type="match status" value="1"/>
</dbReference>
<feature type="compositionally biased region" description="Polar residues" evidence="8">
    <location>
        <begin position="192"/>
        <end position="207"/>
    </location>
</feature>
<dbReference type="OMA" id="PKQACDN"/>
<feature type="region of interest" description="Disordered" evidence="8">
    <location>
        <begin position="1"/>
        <end position="33"/>
    </location>
</feature>
<keyword evidence="5" id="KW-0238">DNA-binding</keyword>
<evidence type="ECO:0000256" key="2">
    <source>
        <dbReference type="ARBA" id="ARBA00022723"/>
    </source>
</evidence>
<feature type="compositionally biased region" description="Polar residues" evidence="8">
    <location>
        <begin position="105"/>
        <end position="134"/>
    </location>
</feature>
<evidence type="ECO:0000256" key="5">
    <source>
        <dbReference type="ARBA" id="ARBA00023125"/>
    </source>
</evidence>
<evidence type="ECO:0000259" key="9">
    <source>
        <dbReference type="PROSITE" id="PS50048"/>
    </source>
</evidence>
<feature type="region of interest" description="Disordered" evidence="8">
    <location>
        <begin position="181"/>
        <end position="207"/>
    </location>
</feature>